<feature type="signal peptide" evidence="3">
    <location>
        <begin position="1"/>
        <end position="20"/>
    </location>
</feature>
<evidence type="ECO:0000259" key="4">
    <source>
        <dbReference type="PROSITE" id="PS50222"/>
    </source>
</evidence>
<evidence type="ECO:0000256" key="2">
    <source>
        <dbReference type="ARBA" id="ARBA00022837"/>
    </source>
</evidence>
<feature type="domain" description="EF-hand" evidence="4">
    <location>
        <begin position="34"/>
        <end position="69"/>
    </location>
</feature>
<reference evidence="5" key="1">
    <citation type="journal article" date="2023" name="G3 (Bethesda)">
        <title>Whole genome assemblies of Zophobas morio and Tenebrio molitor.</title>
        <authorList>
            <person name="Kaur S."/>
            <person name="Stinson S.A."/>
            <person name="diCenzo G.C."/>
        </authorList>
    </citation>
    <scope>NUCLEOTIDE SEQUENCE</scope>
    <source>
        <strain evidence="5">QUZm001</strain>
    </source>
</reference>
<evidence type="ECO:0000313" key="6">
    <source>
        <dbReference type="Proteomes" id="UP001168821"/>
    </source>
</evidence>
<dbReference type="GO" id="GO:0016460">
    <property type="term" value="C:myosin II complex"/>
    <property type="evidence" value="ECO:0007669"/>
    <property type="project" value="TreeGrafter"/>
</dbReference>
<name>A0AA38HXZ0_9CUCU</name>
<dbReference type="PROSITE" id="PS00018">
    <property type="entry name" value="EF_HAND_1"/>
    <property type="match status" value="2"/>
</dbReference>
<dbReference type="Proteomes" id="UP001168821">
    <property type="component" value="Unassembled WGS sequence"/>
</dbReference>
<sequence length="179" mass="20582">MVGFYFHFLVLFSLIFLKEEEELEKFKDLDISKDQLKLLKQIFDSFDLEKKGEIGVDMIAPILDMLGHQLGVEELQGIISEIDADGNGVMNFEEFANLASRFVVEEEEDTEAILRELKDAFRLYDKNGLGYISVDLLREILKELDDKLTPNDLEQMIEEIDTDGSGTVDWEEFKAMMIG</sequence>
<dbReference type="FunFam" id="1.10.238.10:FF:000001">
    <property type="entry name" value="Calmodulin 1"/>
    <property type="match status" value="1"/>
</dbReference>
<dbReference type="AlphaFoldDB" id="A0AA38HXZ0"/>
<feature type="domain" description="EF-hand" evidence="4">
    <location>
        <begin position="112"/>
        <end position="147"/>
    </location>
</feature>
<dbReference type="InterPro" id="IPR002048">
    <property type="entry name" value="EF_hand_dom"/>
</dbReference>
<dbReference type="PANTHER" id="PTHR23048">
    <property type="entry name" value="MYOSIN LIGHT CHAIN 1, 3"/>
    <property type="match status" value="1"/>
</dbReference>
<keyword evidence="1" id="KW-0677">Repeat</keyword>
<evidence type="ECO:0000313" key="5">
    <source>
        <dbReference type="EMBL" id="KAJ3643229.1"/>
    </source>
</evidence>
<dbReference type="PROSITE" id="PS50222">
    <property type="entry name" value="EF_HAND_2"/>
    <property type="match status" value="4"/>
</dbReference>
<feature type="domain" description="EF-hand" evidence="4">
    <location>
        <begin position="70"/>
        <end position="105"/>
    </location>
</feature>
<organism evidence="5 6">
    <name type="scientific">Zophobas morio</name>
    <dbReference type="NCBI Taxonomy" id="2755281"/>
    <lineage>
        <taxon>Eukaryota</taxon>
        <taxon>Metazoa</taxon>
        <taxon>Ecdysozoa</taxon>
        <taxon>Arthropoda</taxon>
        <taxon>Hexapoda</taxon>
        <taxon>Insecta</taxon>
        <taxon>Pterygota</taxon>
        <taxon>Neoptera</taxon>
        <taxon>Endopterygota</taxon>
        <taxon>Coleoptera</taxon>
        <taxon>Polyphaga</taxon>
        <taxon>Cucujiformia</taxon>
        <taxon>Tenebrionidae</taxon>
        <taxon>Zophobas</taxon>
    </lineage>
</organism>
<comment type="caution">
    <text evidence="5">The sequence shown here is derived from an EMBL/GenBank/DDBJ whole genome shotgun (WGS) entry which is preliminary data.</text>
</comment>
<dbReference type="PANTHER" id="PTHR23048:SF0">
    <property type="entry name" value="CALMODULIN LIKE 3"/>
    <property type="match status" value="1"/>
</dbReference>
<feature type="domain" description="EF-hand" evidence="4">
    <location>
        <begin position="148"/>
        <end position="179"/>
    </location>
</feature>
<dbReference type="SMART" id="SM00054">
    <property type="entry name" value="EFh"/>
    <property type="match status" value="4"/>
</dbReference>
<dbReference type="SUPFAM" id="SSF47473">
    <property type="entry name" value="EF-hand"/>
    <property type="match status" value="1"/>
</dbReference>
<protein>
    <recommendedName>
        <fullName evidence="4">EF-hand domain-containing protein</fullName>
    </recommendedName>
</protein>
<dbReference type="InterPro" id="IPR011992">
    <property type="entry name" value="EF-hand-dom_pair"/>
</dbReference>
<feature type="chain" id="PRO_5041209391" description="EF-hand domain-containing protein" evidence="3">
    <location>
        <begin position="21"/>
        <end position="179"/>
    </location>
</feature>
<evidence type="ECO:0000256" key="1">
    <source>
        <dbReference type="ARBA" id="ARBA00022737"/>
    </source>
</evidence>
<keyword evidence="3" id="KW-0732">Signal</keyword>
<accession>A0AA38HXZ0</accession>
<dbReference type="EMBL" id="JALNTZ010000008">
    <property type="protein sequence ID" value="KAJ3643229.1"/>
    <property type="molecule type" value="Genomic_DNA"/>
</dbReference>
<dbReference type="Pfam" id="PF13499">
    <property type="entry name" value="EF-hand_7"/>
    <property type="match status" value="2"/>
</dbReference>
<keyword evidence="6" id="KW-1185">Reference proteome</keyword>
<dbReference type="CDD" id="cd00051">
    <property type="entry name" value="EFh"/>
    <property type="match status" value="1"/>
</dbReference>
<keyword evidence="2" id="KW-0106">Calcium</keyword>
<dbReference type="GO" id="GO:0005509">
    <property type="term" value="F:calcium ion binding"/>
    <property type="evidence" value="ECO:0007669"/>
    <property type="project" value="InterPro"/>
</dbReference>
<proteinExistence type="predicted"/>
<dbReference type="InterPro" id="IPR050230">
    <property type="entry name" value="CALM/Myosin/TropC-like"/>
</dbReference>
<dbReference type="InterPro" id="IPR018247">
    <property type="entry name" value="EF_Hand_1_Ca_BS"/>
</dbReference>
<evidence type="ECO:0000256" key="3">
    <source>
        <dbReference type="SAM" id="SignalP"/>
    </source>
</evidence>
<gene>
    <name evidence="5" type="ORF">Zmor_025953</name>
</gene>
<dbReference type="Gene3D" id="1.10.238.10">
    <property type="entry name" value="EF-hand"/>
    <property type="match status" value="2"/>
</dbReference>